<proteinExistence type="predicted"/>
<sequence>MEFLTFAPTRTEDDAHPDDVLNVHATPVWAQFPCNGFFVELQHPLVRIVIIGGGKLLGLLLLLLLLPSDLGVKGGQVELGIARRVGADLLESLEHVIRYRGLHRQMGTLRLEPVRVRIVGDPVQHTVRSGVRVLADRVRPVVARLLRRDAIARLVAVVVGPARFVVVLLRQYHRLRLGRPDQRHSQPLLRCCQGARHQRGQGNLGETDTNAKRWKWSEKVFEPPKALGYPNPRGHYTQQKY</sequence>
<name>A0A182J8J3_ANOAO</name>
<accession>A0A182J8J3</accession>
<dbReference type="AlphaFoldDB" id="A0A182J8J3"/>
<dbReference type="VEuPathDB" id="VectorBase:AATE013413"/>
<dbReference type="EnsemblMetazoa" id="AATE013413-RA">
    <property type="protein sequence ID" value="AATE013413-PA.1"/>
    <property type="gene ID" value="AATE013413"/>
</dbReference>
<organism evidence="1">
    <name type="scientific">Anopheles atroparvus</name>
    <name type="common">European mosquito</name>
    <dbReference type="NCBI Taxonomy" id="41427"/>
    <lineage>
        <taxon>Eukaryota</taxon>
        <taxon>Metazoa</taxon>
        <taxon>Ecdysozoa</taxon>
        <taxon>Arthropoda</taxon>
        <taxon>Hexapoda</taxon>
        <taxon>Insecta</taxon>
        <taxon>Pterygota</taxon>
        <taxon>Neoptera</taxon>
        <taxon>Endopterygota</taxon>
        <taxon>Diptera</taxon>
        <taxon>Nematocera</taxon>
        <taxon>Culicoidea</taxon>
        <taxon>Culicidae</taxon>
        <taxon>Anophelinae</taxon>
        <taxon>Anopheles</taxon>
    </lineage>
</organism>
<evidence type="ECO:0000313" key="1">
    <source>
        <dbReference type="EnsemblMetazoa" id="AATE013413-PA.1"/>
    </source>
</evidence>
<protein>
    <submittedName>
        <fullName evidence="1">Uncharacterized protein</fullName>
    </submittedName>
</protein>
<reference evidence="1" key="1">
    <citation type="submission" date="2022-08" db="UniProtKB">
        <authorList>
            <consortium name="EnsemblMetazoa"/>
        </authorList>
    </citation>
    <scope>IDENTIFICATION</scope>
    <source>
        <strain evidence="1">EBRO</strain>
    </source>
</reference>